<dbReference type="EMBL" id="LWMV01000165">
    <property type="protein sequence ID" value="KZX12598.1"/>
    <property type="molecule type" value="Genomic_DNA"/>
</dbReference>
<evidence type="ECO:0000313" key="2">
    <source>
        <dbReference type="EMBL" id="KZX12598.1"/>
    </source>
</evidence>
<evidence type="ECO:0000313" key="3">
    <source>
        <dbReference type="Proteomes" id="UP000077245"/>
    </source>
</evidence>
<name>A0A166AXH8_9EURY</name>
<dbReference type="PANTHER" id="PTHR43122:SF1">
    <property type="entry name" value="IRON-SULFUR-BINDING PROTEIN"/>
    <property type="match status" value="1"/>
</dbReference>
<dbReference type="Proteomes" id="UP000077245">
    <property type="component" value="Unassembled WGS sequence"/>
</dbReference>
<dbReference type="STRING" id="49547.MBCUR_10090"/>
<dbReference type="AlphaFoldDB" id="A0A166AXH8"/>
<dbReference type="InterPro" id="IPR017896">
    <property type="entry name" value="4Fe4S_Fe-S-bd"/>
</dbReference>
<accession>A0A166AXH8</accession>
<dbReference type="OrthoDB" id="23478at2157"/>
<protein>
    <submittedName>
        <fullName evidence="2">Ferredoxin</fullName>
    </submittedName>
</protein>
<feature type="domain" description="4Fe-4S ferredoxin-type" evidence="1">
    <location>
        <begin position="286"/>
        <end position="315"/>
    </location>
</feature>
<dbReference type="SUPFAM" id="SSF54862">
    <property type="entry name" value="4Fe-4S ferredoxins"/>
    <property type="match status" value="3"/>
</dbReference>
<feature type="domain" description="4Fe-4S ferredoxin-type" evidence="1">
    <location>
        <begin position="38"/>
        <end position="68"/>
    </location>
</feature>
<gene>
    <name evidence="2" type="ORF">MBCUR_10090</name>
</gene>
<dbReference type="CDD" id="cd10549">
    <property type="entry name" value="MtMvhB_like"/>
    <property type="match status" value="1"/>
</dbReference>
<dbReference type="PROSITE" id="PS51379">
    <property type="entry name" value="4FE4S_FER_2"/>
    <property type="match status" value="6"/>
</dbReference>
<sequence>MSSIIWYLYEFARKAWVEGFFNAKSELDIVEKPDRFRDFPDVVKENCIGCGACTLACPSPLAIKLIRDKDEDKEGLTYPEIDNRACIRCGFCAEVCPSKPKTIYCGENHLIEEPFNIVPSKRKYMIDDFLCIKCKECMNICQVNAIGEKDNKFYVDDGKCISCGDCLNVCPVKGAMKGIFLNNLEEQKSSIKFIVNKLEKYIESMEQELFNLPDKKILKLELPLLNFHDEIIEKISDEEIAFEVVENTINRLKINIILWDYDKCNQCKLCVDECPTGAIKVDSQSNTVKRNAEKCLRCSICYQTCPFGVVKYFVAKFFLEKDENYAFDSIIKITVKASQLAQWREY</sequence>
<dbReference type="InterPro" id="IPR017900">
    <property type="entry name" value="4Fe4S_Fe_S_CS"/>
</dbReference>
<dbReference type="Pfam" id="PF13237">
    <property type="entry name" value="Fer4_10"/>
    <property type="match status" value="1"/>
</dbReference>
<feature type="domain" description="4Fe-4S ferredoxin-type" evidence="1">
    <location>
        <begin position="255"/>
        <end position="284"/>
    </location>
</feature>
<dbReference type="PATRIC" id="fig|49547.3.peg.1078"/>
<feature type="domain" description="4Fe-4S ferredoxin-type" evidence="1">
    <location>
        <begin position="122"/>
        <end position="150"/>
    </location>
</feature>
<dbReference type="Gene3D" id="3.30.70.20">
    <property type="match status" value="3"/>
</dbReference>
<feature type="domain" description="4Fe-4S ferredoxin-type" evidence="1">
    <location>
        <begin position="151"/>
        <end position="181"/>
    </location>
</feature>
<organism evidence="2 3">
    <name type="scientific">Methanobrevibacter curvatus</name>
    <dbReference type="NCBI Taxonomy" id="49547"/>
    <lineage>
        <taxon>Archaea</taxon>
        <taxon>Methanobacteriati</taxon>
        <taxon>Methanobacteriota</taxon>
        <taxon>Methanomada group</taxon>
        <taxon>Methanobacteria</taxon>
        <taxon>Methanobacteriales</taxon>
        <taxon>Methanobacteriaceae</taxon>
        <taxon>Methanobrevibacter</taxon>
    </lineage>
</organism>
<dbReference type="PROSITE" id="PS00198">
    <property type="entry name" value="4FE4S_FER_1"/>
    <property type="match status" value="5"/>
</dbReference>
<comment type="caution">
    <text evidence="2">The sequence shown here is derived from an EMBL/GenBank/DDBJ whole genome shotgun (WGS) entry which is preliminary data.</text>
</comment>
<proteinExistence type="predicted"/>
<dbReference type="GO" id="GO:0016491">
    <property type="term" value="F:oxidoreductase activity"/>
    <property type="evidence" value="ECO:0007669"/>
    <property type="project" value="UniProtKB-ARBA"/>
</dbReference>
<dbReference type="RefSeq" id="WP_067091059.1">
    <property type="nucleotide sequence ID" value="NZ_LWMV01000165.1"/>
</dbReference>
<dbReference type="Pfam" id="PF14697">
    <property type="entry name" value="Fer4_21"/>
    <property type="match status" value="1"/>
</dbReference>
<dbReference type="PANTHER" id="PTHR43122">
    <property type="entry name" value="FERREDOXIN SUBUNIT OF PYRUVATE:FLAVODOXIN OXIDOREDUCTASE-RELATED"/>
    <property type="match status" value="1"/>
</dbReference>
<evidence type="ECO:0000259" key="1">
    <source>
        <dbReference type="PROSITE" id="PS51379"/>
    </source>
</evidence>
<feature type="domain" description="4Fe-4S ferredoxin-type" evidence="1">
    <location>
        <begin position="77"/>
        <end position="108"/>
    </location>
</feature>
<keyword evidence="3" id="KW-1185">Reference proteome</keyword>
<dbReference type="Pfam" id="PF12838">
    <property type="entry name" value="Fer4_7"/>
    <property type="match status" value="1"/>
</dbReference>
<reference evidence="2 3" key="1">
    <citation type="submission" date="2016-04" db="EMBL/GenBank/DDBJ databases">
        <title>Genome sequence of Methanobrevibacter curvatus DSM 11111.</title>
        <authorList>
            <person name="Poehlein A."/>
            <person name="Seedorf H."/>
            <person name="Daniel R."/>
        </authorList>
    </citation>
    <scope>NUCLEOTIDE SEQUENCE [LARGE SCALE GENOMIC DNA]</scope>
    <source>
        <strain evidence="2 3">DSM 11111</strain>
    </source>
</reference>